<dbReference type="PANTHER" id="PTHR15876:SF8">
    <property type="entry name" value="TRANSMEMBRANE PROTEIN ADIPOCYTE-ASSOCIATED 1"/>
    <property type="match status" value="1"/>
</dbReference>
<comment type="similarity">
    <text evidence="2">Belongs to the UPF0359 family.</text>
</comment>
<comment type="caution">
    <text evidence="8">The sequence shown here is derived from an EMBL/GenBank/DDBJ whole genome shotgun (WGS) entry which is preliminary data.</text>
</comment>
<evidence type="ECO:0000256" key="6">
    <source>
        <dbReference type="SAM" id="MobiDB-lite"/>
    </source>
</evidence>
<gene>
    <name evidence="8" type="ORF">DPMN_121759</name>
</gene>
<feature type="region of interest" description="Disordered" evidence="6">
    <location>
        <begin position="336"/>
        <end position="356"/>
    </location>
</feature>
<sequence length="383" mass="43207">MNEMESLRFEPADHIEEDMGSAKLNNITGLGDNLGNVSTTTSGGFAPAVIEIQTCQWILYQEIQNSRVRIWDLMILVPNALFVMFLLWTLRPAIARLRQTSSPIFAAFYLLVLMAGLISILRCVVAMTVNATVLAGDITDKVIWLVLRFFLLATEMSVVVFGLAFGHLDSKTSIRRVLMVTFSFAFVYSSVQGILELTHPDPKFHIQAKNYDIFAHGGMIFWMSSSIFFCIVYGVVVILPFTRLKDRLQLPSKRSFYIYILILCVLNMTQVVGSTLLYKDYLKGLCIVDVTTYLYFAFFDPLVYCTFLRQAFSSSGNAVPQYKYQIDETTDDDVVSLPPSDDKYPRDNLSDSGSFDSTHFDRHSGAYSVNADVYTTANSYQNV</sequence>
<evidence type="ECO:0008006" key="10">
    <source>
        <dbReference type="Google" id="ProtNLM"/>
    </source>
</evidence>
<dbReference type="EMBL" id="JAIWYP010000005">
    <property type="protein sequence ID" value="KAH3820015.1"/>
    <property type="molecule type" value="Genomic_DNA"/>
</dbReference>
<evidence type="ECO:0000256" key="5">
    <source>
        <dbReference type="ARBA" id="ARBA00023136"/>
    </source>
</evidence>
<feature type="transmembrane region" description="Helical" evidence="7">
    <location>
        <begin position="177"/>
        <end position="195"/>
    </location>
</feature>
<evidence type="ECO:0000313" key="8">
    <source>
        <dbReference type="EMBL" id="KAH3820015.1"/>
    </source>
</evidence>
<keyword evidence="3 7" id="KW-0812">Transmembrane</keyword>
<dbReference type="Pfam" id="PF10160">
    <property type="entry name" value="Tmemb_40"/>
    <property type="match status" value="1"/>
</dbReference>
<feature type="transmembrane region" description="Helical" evidence="7">
    <location>
        <begin position="290"/>
        <end position="308"/>
    </location>
</feature>
<dbReference type="AlphaFoldDB" id="A0A9D4GN29"/>
<dbReference type="OrthoDB" id="10027388at2759"/>
<proteinExistence type="inferred from homology"/>
<evidence type="ECO:0000313" key="9">
    <source>
        <dbReference type="Proteomes" id="UP000828390"/>
    </source>
</evidence>
<evidence type="ECO:0000256" key="7">
    <source>
        <dbReference type="SAM" id="Phobius"/>
    </source>
</evidence>
<name>A0A9D4GN29_DREPO</name>
<dbReference type="GO" id="GO:0004930">
    <property type="term" value="F:G protein-coupled receptor activity"/>
    <property type="evidence" value="ECO:0007669"/>
    <property type="project" value="TreeGrafter"/>
</dbReference>
<accession>A0A9D4GN29</accession>
<feature type="transmembrane region" description="Helical" evidence="7">
    <location>
        <begin position="219"/>
        <end position="244"/>
    </location>
</feature>
<protein>
    <recommendedName>
        <fullName evidence="10">Transmembrane protein adipocyte-associated 1 homolog</fullName>
    </recommendedName>
</protein>
<dbReference type="InterPro" id="IPR018781">
    <property type="entry name" value="TPRA1/CAND2/CAND8"/>
</dbReference>
<feature type="transmembrane region" description="Helical" evidence="7">
    <location>
        <begin position="256"/>
        <end position="278"/>
    </location>
</feature>
<evidence type="ECO:0000256" key="1">
    <source>
        <dbReference type="ARBA" id="ARBA00004141"/>
    </source>
</evidence>
<feature type="transmembrane region" description="Helical" evidence="7">
    <location>
        <begin position="102"/>
        <end position="122"/>
    </location>
</feature>
<feature type="transmembrane region" description="Helical" evidence="7">
    <location>
        <begin position="70"/>
        <end position="90"/>
    </location>
</feature>
<feature type="compositionally biased region" description="Basic and acidic residues" evidence="6">
    <location>
        <begin position="340"/>
        <end position="349"/>
    </location>
</feature>
<dbReference type="Proteomes" id="UP000828390">
    <property type="component" value="Unassembled WGS sequence"/>
</dbReference>
<dbReference type="PANTHER" id="PTHR15876">
    <property type="entry name" value="TRANSMEMBRANE PROTEIN ADIPOCYTE-ASSOCIATED 1"/>
    <property type="match status" value="1"/>
</dbReference>
<evidence type="ECO:0000256" key="3">
    <source>
        <dbReference type="ARBA" id="ARBA00022692"/>
    </source>
</evidence>
<evidence type="ECO:0000256" key="4">
    <source>
        <dbReference type="ARBA" id="ARBA00022989"/>
    </source>
</evidence>
<keyword evidence="9" id="KW-1185">Reference proteome</keyword>
<feature type="transmembrane region" description="Helical" evidence="7">
    <location>
        <begin position="142"/>
        <end position="165"/>
    </location>
</feature>
<keyword evidence="5 7" id="KW-0472">Membrane</keyword>
<comment type="subcellular location">
    <subcellularLocation>
        <location evidence="1">Membrane</location>
        <topology evidence="1">Multi-pass membrane protein</topology>
    </subcellularLocation>
</comment>
<reference evidence="8" key="1">
    <citation type="journal article" date="2019" name="bioRxiv">
        <title>The Genome of the Zebra Mussel, Dreissena polymorpha: A Resource for Invasive Species Research.</title>
        <authorList>
            <person name="McCartney M.A."/>
            <person name="Auch B."/>
            <person name="Kono T."/>
            <person name="Mallez S."/>
            <person name="Zhang Y."/>
            <person name="Obille A."/>
            <person name="Becker A."/>
            <person name="Abrahante J.E."/>
            <person name="Garbe J."/>
            <person name="Badalamenti J.P."/>
            <person name="Herman A."/>
            <person name="Mangelson H."/>
            <person name="Liachko I."/>
            <person name="Sullivan S."/>
            <person name="Sone E.D."/>
            <person name="Koren S."/>
            <person name="Silverstein K.A.T."/>
            <person name="Beckman K.B."/>
            <person name="Gohl D.M."/>
        </authorList>
    </citation>
    <scope>NUCLEOTIDE SEQUENCE</scope>
    <source>
        <strain evidence="8">Duluth1</strain>
        <tissue evidence="8">Whole animal</tissue>
    </source>
</reference>
<evidence type="ECO:0000256" key="2">
    <source>
        <dbReference type="ARBA" id="ARBA00010125"/>
    </source>
</evidence>
<dbReference type="GO" id="GO:0005886">
    <property type="term" value="C:plasma membrane"/>
    <property type="evidence" value="ECO:0007669"/>
    <property type="project" value="TreeGrafter"/>
</dbReference>
<reference evidence="8" key="2">
    <citation type="submission" date="2020-11" db="EMBL/GenBank/DDBJ databases">
        <authorList>
            <person name="McCartney M.A."/>
            <person name="Auch B."/>
            <person name="Kono T."/>
            <person name="Mallez S."/>
            <person name="Becker A."/>
            <person name="Gohl D.M."/>
            <person name="Silverstein K.A.T."/>
            <person name="Koren S."/>
            <person name="Bechman K.B."/>
            <person name="Herman A."/>
            <person name="Abrahante J.E."/>
            <person name="Garbe J."/>
        </authorList>
    </citation>
    <scope>NUCLEOTIDE SEQUENCE</scope>
    <source>
        <strain evidence="8">Duluth1</strain>
        <tissue evidence="8">Whole animal</tissue>
    </source>
</reference>
<organism evidence="8 9">
    <name type="scientific">Dreissena polymorpha</name>
    <name type="common">Zebra mussel</name>
    <name type="synonym">Mytilus polymorpha</name>
    <dbReference type="NCBI Taxonomy" id="45954"/>
    <lineage>
        <taxon>Eukaryota</taxon>
        <taxon>Metazoa</taxon>
        <taxon>Spiralia</taxon>
        <taxon>Lophotrochozoa</taxon>
        <taxon>Mollusca</taxon>
        <taxon>Bivalvia</taxon>
        <taxon>Autobranchia</taxon>
        <taxon>Heteroconchia</taxon>
        <taxon>Euheterodonta</taxon>
        <taxon>Imparidentia</taxon>
        <taxon>Neoheterodontei</taxon>
        <taxon>Myida</taxon>
        <taxon>Dreissenoidea</taxon>
        <taxon>Dreissenidae</taxon>
        <taxon>Dreissena</taxon>
    </lineage>
</organism>
<keyword evidence="4 7" id="KW-1133">Transmembrane helix</keyword>